<gene>
    <name evidence="3" type="primary">LOC120280313</name>
</gene>
<organism evidence="2 3">
    <name type="scientific">Dioscorea cayennensis subsp. rotundata</name>
    <name type="common">White Guinea yam</name>
    <name type="synonym">Dioscorea rotundata</name>
    <dbReference type="NCBI Taxonomy" id="55577"/>
    <lineage>
        <taxon>Eukaryota</taxon>
        <taxon>Viridiplantae</taxon>
        <taxon>Streptophyta</taxon>
        <taxon>Embryophyta</taxon>
        <taxon>Tracheophyta</taxon>
        <taxon>Spermatophyta</taxon>
        <taxon>Magnoliopsida</taxon>
        <taxon>Liliopsida</taxon>
        <taxon>Dioscoreales</taxon>
        <taxon>Dioscoreaceae</taxon>
        <taxon>Dioscorea</taxon>
    </lineage>
</organism>
<evidence type="ECO:0000256" key="1">
    <source>
        <dbReference type="SAM" id="MobiDB-lite"/>
    </source>
</evidence>
<feature type="compositionally biased region" description="Polar residues" evidence="1">
    <location>
        <begin position="1075"/>
        <end position="1085"/>
    </location>
</feature>
<feature type="region of interest" description="Disordered" evidence="1">
    <location>
        <begin position="438"/>
        <end position="464"/>
    </location>
</feature>
<protein>
    <submittedName>
        <fullName evidence="3">Uncharacterized protein LOC120280313</fullName>
    </submittedName>
</protein>
<dbReference type="Proteomes" id="UP001515500">
    <property type="component" value="Chromosome 17"/>
</dbReference>
<dbReference type="PANTHER" id="PTHR34962">
    <property type="entry name" value="EMBRYO DEFECTIVE 1703-RELATED"/>
    <property type="match status" value="1"/>
</dbReference>
<feature type="region of interest" description="Disordered" evidence="1">
    <location>
        <begin position="768"/>
        <end position="793"/>
    </location>
</feature>
<evidence type="ECO:0000313" key="3">
    <source>
        <dbReference type="RefSeq" id="XP_039143036.1"/>
    </source>
</evidence>
<dbReference type="RefSeq" id="XP_039143036.1">
    <property type="nucleotide sequence ID" value="XM_039287102.1"/>
</dbReference>
<name>A0AB40CSH3_DIOCR</name>
<dbReference type="GeneID" id="120280313"/>
<feature type="compositionally biased region" description="Polar residues" evidence="1">
    <location>
        <begin position="768"/>
        <end position="791"/>
    </location>
</feature>
<feature type="compositionally biased region" description="Low complexity" evidence="1">
    <location>
        <begin position="1086"/>
        <end position="1095"/>
    </location>
</feature>
<feature type="compositionally biased region" description="Basic and acidic residues" evidence="1">
    <location>
        <begin position="401"/>
        <end position="415"/>
    </location>
</feature>
<sequence>MALYSASFLKNTNFFCKFSPPTPRDCFLRENSSAKSSHQSISFIKIQSWRHHAIRRGGFLPVCAGRLRRSSRRRNSLREKLISSGQAQVRELSEIPILDSNSHSSDHTIVGTNSMGLSSDFDDTSERVVESIGISSKNVEFSGSDSALWDRLENWVELYKKDSEFWGIGSGSIFTVYQDYEGNVLRVSINEDEISRRDQVQAWSFEEKEGVKKFSDLKSKIAHAKFIAKEIESGAYRIPKNSSIAKFIVAGKQTSSIDGIRSVPLQVKPLLKLFPRVGLTVLCCSSVLWVVTTFFVKKIENVELSSKEIEMLRRKKKARMEEEVKKSNVEVLQDVQKLPVGPFDKRPQLDRGELRQNIMQAKKLRENVTLSASSSDFGVLDPEFDRKVREIQEMAKQAREVERQEHAQFDEKGDGDGISVIPGVSKGLNGSRIASAEIKSRDEAHKGPPTSTCSLIDGAKNKSMPAPLDRKEVLVEHNLRSIENAPATSGIAKSSKEITDNINAEKTALGVNKTLSEEVFRNKEIEQNKMESHILSDRATNSVPTDAFSGVLGRNKPKIISSVMEARKYLAKKRTSTVNNMQADQVFQVKRVPGVTDVENGAHANTPNEEKIQNQSFSAKVADFSHMNKPPDNSCANAVVEMRHIDNVAKSKLNEGSIGFTKLPDSIDGFRMTQEKYLNNHDEIQDDKSGEILSFNGSLRKDNAENTNPLANSRDLGFEKLNNEHKVTNKIATVCSNCTSDGTHTSESHKISLGESCLNVGFPSAESYNNDGQSPSQEFNNAKDNNDSMAGSNFEKHKHDIYASDIRTDDTVSTDGSSVTDAQKVSMKNKTTELYDGQIVPDVKLDDPSVGNPFSGNGSFDYSNVAHDLGDLSRSKTSFIQDSVRVNCDTEAKPAIDEKTWLEKNFHEFDPIVKKIGVGFRENYMMAKEKTQDMPCLSAEISELGLTEGDEELEWMNDEKLRDIVFRVRENELSGHDPFHLMDANDKQAFFEGLERKAEKVNKKLVGLHEWIHSRVENLDYGADGISLDDPPEKIIPRWKGPSFDKTPEVLNNSALKRSTFLAGKVGASEALEDTSASSLQQQKTLNSSNSPLSPGNGGNYKARTLIESSDGSSRIGRKEGKEHWEHTKKWSQDFLDVYNSQTDPEIKSIMRDMGKDLDRWLTEKDRQDVADLVRRLSNRKRKFIEKKIDKLKREMQMFGPQAVVSKYREYSDEKEEDNLWWLDLRSVLCIELYTVEDGGNPRVGFYSLEMAADLELDPKQYHVIAFEDPGDAKNFCYIIQAHMDMLGSGKAFVIARPPKDAFRDAKADGFNVTVIRKGEIKLNVDQTLEEVEEEITEIGSKFYHDKIMRERGVDIRSLLKGVINAEKSSKRSKKVLKKPTKN</sequence>
<keyword evidence="2" id="KW-1185">Reference proteome</keyword>
<reference evidence="3" key="1">
    <citation type="submission" date="2025-08" db="UniProtKB">
        <authorList>
            <consortium name="RefSeq"/>
        </authorList>
    </citation>
    <scope>IDENTIFICATION</scope>
</reference>
<feature type="region of interest" description="Disordered" evidence="1">
    <location>
        <begin position="1073"/>
        <end position="1125"/>
    </location>
</feature>
<dbReference type="PANTHER" id="PTHR34962:SF1">
    <property type="entry name" value="EMBRYO DEFECTIVE 1703-RELATED"/>
    <property type="match status" value="1"/>
</dbReference>
<accession>A0AB40CSH3</accession>
<proteinExistence type="predicted"/>
<feature type="region of interest" description="Disordered" evidence="1">
    <location>
        <begin position="401"/>
        <end position="424"/>
    </location>
</feature>
<evidence type="ECO:0000313" key="2">
    <source>
        <dbReference type="Proteomes" id="UP001515500"/>
    </source>
</evidence>